<dbReference type="GO" id="GO:0019882">
    <property type="term" value="P:antigen processing and presentation"/>
    <property type="evidence" value="ECO:0007669"/>
    <property type="project" value="InterPro"/>
</dbReference>
<accession>A0AAW1BSN9</accession>
<dbReference type="AlphaFoldDB" id="A0AAW1BSN9"/>
<dbReference type="EMBL" id="JAOTOJ010000002">
    <property type="protein sequence ID" value="KAK9405185.1"/>
    <property type="molecule type" value="Genomic_DNA"/>
</dbReference>
<reference evidence="3 4" key="1">
    <citation type="journal article" date="2024" name="Proc. Natl. Acad. Sci. U.S.A.">
        <title>The genetic regulatory architecture and epigenomic basis for age-related changes in rattlesnake venom.</title>
        <authorList>
            <person name="Hogan M.P."/>
            <person name="Holding M.L."/>
            <person name="Nystrom G.S."/>
            <person name="Colston T.J."/>
            <person name="Bartlett D.A."/>
            <person name="Mason A.J."/>
            <person name="Ellsworth S.A."/>
            <person name="Rautsaw R.M."/>
            <person name="Lawrence K.C."/>
            <person name="Strickland J.L."/>
            <person name="He B."/>
            <person name="Fraser P."/>
            <person name="Margres M.J."/>
            <person name="Gilbert D.M."/>
            <person name="Gibbs H.L."/>
            <person name="Parkinson C.L."/>
            <person name="Rokyta D.R."/>
        </authorList>
    </citation>
    <scope>NUCLEOTIDE SEQUENCE [LARGE SCALE GENOMIC DNA]</scope>
    <source>
        <strain evidence="3">DRR0105</strain>
    </source>
</reference>
<gene>
    <name evidence="3" type="ORF">NXF25_003959</name>
</gene>
<dbReference type="SUPFAM" id="SSF54452">
    <property type="entry name" value="MHC antigen-recognition domain"/>
    <property type="match status" value="1"/>
</dbReference>
<evidence type="ECO:0000256" key="1">
    <source>
        <dbReference type="ARBA" id="ARBA00023180"/>
    </source>
</evidence>
<sequence>MLNRLSDFCPTKGESRWDRRFPIPPPEGAFQQSLAAAHFLYQAKCECHFLNGTRQVRYLQSYIYHWQEYLHFDSARGEIEAVTSPWQSRA</sequence>
<organism evidence="3 4">
    <name type="scientific">Crotalus adamanteus</name>
    <name type="common">Eastern diamondback rattlesnake</name>
    <dbReference type="NCBI Taxonomy" id="8729"/>
    <lineage>
        <taxon>Eukaryota</taxon>
        <taxon>Metazoa</taxon>
        <taxon>Chordata</taxon>
        <taxon>Craniata</taxon>
        <taxon>Vertebrata</taxon>
        <taxon>Euteleostomi</taxon>
        <taxon>Lepidosauria</taxon>
        <taxon>Squamata</taxon>
        <taxon>Bifurcata</taxon>
        <taxon>Unidentata</taxon>
        <taxon>Episquamata</taxon>
        <taxon>Toxicofera</taxon>
        <taxon>Serpentes</taxon>
        <taxon>Colubroidea</taxon>
        <taxon>Viperidae</taxon>
        <taxon>Crotalinae</taxon>
        <taxon>Crotalus</taxon>
    </lineage>
</organism>
<dbReference type="InterPro" id="IPR014745">
    <property type="entry name" value="MHC_II_a/b_N"/>
</dbReference>
<protein>
    <submittedName>
        <fullName evidence="3">HLA class II histocompatibility antigen DR beta 5 chain-like</fullName>
    </submittedName>
</protein>
<dbReference type="InterPro" id="IPR011162">
    <property type="entry name" value="MHC_I/II-like_Ag-recog"/>
</dbReference>
<keyword evidence="1" id="KW-0325">Glycoprotein</keyword>
<dbReference type="GO" id="GO:0006955">
    <property type="term" value="P:immune response"/>
    <property type="evidence" value="ECO:0007669"/>
    <property type="project" value="InterPro"/>
</dbReference>
<evidence type="ECO:0000313" key="3">
    <source>
        <dbReference type="EMBL" id="KAK9405185.1"/>
    </source>
</evidence>
<dbReference type="Proteomes" id="UP001474421">
    <property type="component" value="Unassembled WGS sequence"/>
</dbReference>
<name>A0AAW1BSN9_CROAD</name>
<dbReference type="InterPro" id="IPR000353">
    <property type="entry name" value="MHC_II_b_N"/>
</dbReference>
<dbReference type="GO" id="GO:0042613">
    <property type="term" value="C:MHC class II protein complex"/>
    <property type="evidence" value="ECO:0007669"/>
    <property type="project" value="InterPro"/>
</dbReference>
<keyword evidence="4" id="KW-1185">Reference proteome</keyword>
<evidence type="ECO:0000313" key="4">
    <source>
        <dbReference type="Proteomes" id="UP001474421"/>
    </source>
</evidence>
<dbReference type="Gene3D" id="3.10.320.10">
    <property type="entry name" value="Class II Histocompatibility Antigen, M Beta Chain, Chain B, domain 1"/>
    <property type="match status" value="1"/>
</dbReference>
<proteinExistence type="predicted"/>
<dbReference type="Pfam" id="PF00969">
    <property type="entry name" value="MHC_II_beta"/>
    <property type="match status" value="1"/>
</dbReference>
<comment type="caution">
    <text evidence="3">The sequence shown here is derived from an EMBL/GenBank/DDBJ whole genome shotgun (WGS) entry which is preliminary data.</text>
</comment>
<evidence type="ECO:0000259" key="2">
    <source>
        <dbReference type="Pfam" id="PF00969"/>
    </source>
</evidence>
<feature type="domain" description="MHC class II beta chain N-terminal" evidence="2">
    <location>
        <begin position="45"/>
        <end position="84"/>
    </location>
</feature>